<dbReference type="InterPro" id="IPR050300">
    <property type="entry name" value="GDXG_lipolytic_enzyme"/>
</dbReference>
<feature type="compositionally biased region" description="Basic and acidic residues" evidence="2">
    <location>
        <begin position="1072"/>
        <end position="1095"/>
    </location>
</feature>
<comment type="caution">
    <text evidence="5">The sequence shown here is derived from an EMBL/GenBank/DDBJ whole genome shotgun (WGS) entry which is preliminary data.</text>
</comment>
<organism evidence="5 6">
    <name type="scientific">Symbiodinium microadriaticum</name>
    <name type="common">Dinoflagellate</name>
    <name type="synonym">Zooxanthella microadriatica</name>
    <dbReference type="NCBI Taxonomy" id="2951"/>
    <lineage>
        <taxon>Eukaryota</taxon>
        <taxon>Sar</taxon>
        <taxon>Alveolata</taxon>
        <taxon>Dinophyceae</taxon>
        <taxon>Suessiales</taxon>
        <taxon>Symbiodiniaceae</taxon>
        <taxon>Symbiodinium</taxon>
    </lineage>
</organism>
<evidence type="ECO:0000256" key="3">
    <source>
        <dbReference type="SAM" id="Phobius"/>
    </source>
</evidence>
<dbReference type="CDD" id="cd16390">
    <property type="entry name" value="ParB_N_Srx_like"/>
    <property type="match status" value="1"/>
</dbReference>
<feature type="transmembrane region" description="Helical" evidence="3">
    <location>
        <begin position="513"/>
        <end position="531"/>
    </location>
</feature>
<keyword evidence="3" id="KW-1133">Transmembrane helix</keyword>
<dbReference type="PANTHER" id="PTHR48081:SF33">
    <property type="entry name" value="KYNURENINE FORMAMIDASE"/>
    <property type="match status" value="1"/>
</dbReference>
<dbReference type="InterPro" id="IPR036086">
    <property type="entry name" value="ParB/Sulfiredoxin_sf"/>
</dbReference>
<dbReference type="PANTHER" id="PTHR48081">
    <property type="entry name" value="AB HYDROLASE SUPERFAMILY PROTEIN C4A8.06C"/>
    <property type="match status" value="1"/>
</dbReference>
<dbReference type="Pfam" id="PF08857">
    <property type="entry name" value="ParBc_2"/>
    <property type="match status" value="1"/>
</dbReference>
<dbReference type="GO" id="GO:0016787">
    <property type="term" value="F:hydrolase activity"/>
    <property type="evidence" value="ECO:0007669"/>
    <property type="project" value="UniProtKB-KW"/>
</dbReference>
<gene>
    <name evidence="5" type="primary">IMCE</name>
    <name evidence="5" type="ORF">AK812_SmicGene20180</name>
</gene>
<dbReference type="ESTHER" id="symmi-a0a1q9dqr7">
    <property type="family name" value="BD-FAE"/>
</dbReference>
<dbReference type="SUPFAM" id="SSF53474">
    <property type="entry name" value="alpha/beta-Hydrolases"/>
    <property type="match status" value="1"/>
</dbReference>
<keyword evidence="1" id="KW-0378">Hydrolase</keyword>
<feature type="transmembrane region" description="Helical" evidence="3">
    <location>
        <begin position="455"/>
        <end position="479"/>
    </location>
</feature>
<dbReference type="SUPFAM" id="SSF110849">
    <property type="entry name" value="ParB/Sulfiredoxin"/>
    <property type="match status" value="1"/>
</dbReference>
<name>A0A1Q9DQR7_SYMMI</name>
<protein>
    <submittedName>
        <fullName evidence="5">Putative isoprenylcysteine alpha-carbonyl methylesterase ICME</fullName>
    </submittedName>
</protein>
<evidence type="ECO:0000313" key="6">
    <source>
        <dbReference type="Proteomes" id="UP000186817"/>
    </source>
</evidence>
<dbReference type="OrthoDB" id="6495301at2759"/>
<feature type="domain" description="BD-FAE-like" evidence="4">
    <location>
        <begin position="498"/>
        <end position="717"/>
    </location>
</feature>
<dbReference type="EMBL" id="LSRX01000430">
    <property type="protein sequence ID" value="OLP97512.1"/>
    <property type="molecule type" value="Genomic_DNA"/>
</dbReference>
<keyword evidence="3" id="KW-0812">Transmembrane</keyword>
<dbReference type="Pfam" id="PF20434">
    <property type="entry name" value="BD-FAE"/>
    <property type="match status" value="1"/>
</dbReference>
<proteinExistence type="predicted"/>
<dbReference type="InterPro" id="IPR049492">
    <property type="entry name" value="BD-FAE-like_dom"/>
</dbReference>
<feature type="region of interest" description="Disordered" evidence="2">
    <location>
        <begin position="1026"/>
        <end position="1095"/>
    </location>
</feature>
<dbReference type="Gene3D" id="3.90.1530.10">
    <property type="entry name" value="Conserved hypothetical protein from pyrococcus furiosus pfu- 392566-001, ParB domain"/>
    <property type="match status" value="1"/>
</dbReference>
<evidence type="ECO:0000256" key="1">
    <source>
        <dbReference type="ARBA" id="ARBA00022801"/>
    </source>
</evidence>
<evidence type="ECO:0000256" key="2">
    <source>
        <dbReference type="SAM" id="MobiDB-lite"/>
    </source>
</evidence>
<accession>A0A1Q9DQR7</accession>
<reference evidence="5 6" key="1">
    <citation type="submission" date="2016-02" db="EMBL/GenBank/DDBJ databases">
        <title>Genome analysis of coral dinoflagellate symbionts highlights evolutionary adaptations to a symbiotic lifestyle.</title>
        <authorList>
            <person name="Aranda M."/>
            <person name="Li Y."/>
            <person name="Liew Y.J."/>
            <person name="Baumgarten S."/>
            <person name="Simakov O."/>
            <person name="Wilson M."/>
            <person name="Piel J."/>
            <person name="Ashoor H."/>
            <person name="Bougouffa S."/>
            <person name="Bajic V.B."/>
            <person name="Ryu T."/>
            <person name="Ravasi T."/>
            <person name="Bayer T."/>
            <person name="Micklem G."/>
            <person name="Kim H."/>
            <person name="Bhak J."/>
            <person name="Lajeunesse T.C."/>
            <person name="Voolstra C.R."/>
        </authorList>
    </citation>
    <scope>NUCLEOTIDE SEQUENCE [LARGE SCALE GENOMIC DNA]</scope>
    <source>
        <strain evidence="5 6">CCMP2467</strain>
    </source>
</reference>
<feature type="compositionally biased region" description="Basic and acidic residues" evidence="2">
    <location>
        <begin position="1042"/>
        <end position="1063"/>
    </location>
</feature>
<dbReference type="AlphaFoldDB" id="A0A1Q9DQR7"/>
<dbReference type="Proteomes" id="UP000186817">
    <property type="component" value="Unassembled WGS sequence"/>
</dbReference>
<dbReference type="InterPro" id="IPR029058">
    <property type="entry name" value="AB_hydrolase_fold"/>
</dbReference>
<dbReference type="InterPro" id="IPR014956">
    <property type="entry name" value="ParBc_2"/>
</dbReference>
<sequence length="1095" mass="122475">MFESLSQTGQLQVFSRKAQFPVVLGGSHFYLTDHHHHAAALQLSDDEDIFDIDMNILVVCDLRSLGEATFWAEMIKRKYVYLESRESPYALPHTVGPDVLPSGWALQDFEDNLWRSLAGFASHVDDASSRCYIKSCDEFFVDFQWGYAINVATEYNTTLWPSRDQHAAFQRLLHSLPYPSLKDADLQDWKKLGEQLLPLCHVPALHAYPLPAGFPSTTLQGWSAVPVPDDPSCKYESCTNARMNGQEDMAGVLYDGLVVSRQMPKLSAAASAFLEDASSLSPESAGFPSVGRHRSGDFLTSFKDPTLSSVLAALNPLPAHRSPMEIRHRGSMSTEASGPGPDATPLKPDLHGVLQHRLRSVSQESDELLMYTPTAIQGLNQMPELMARETSPIKESKVEGVPSLKSKVKDLHDDLENWGYNNYPVITDHFNFLVYGIDLAVRSVRWFQFGFAACWLGFRLCVYAIMLLPAFVRIMLTYYHDARIHRRIRFGPAEREYLDIYVPKEATKEGAKVPVVVAIMGGAFIIGHRGYNAQLGLRLMDFGIITVGIDYRNFPRGSIPDMVEDVSRGVRWVFQNIERYGGDTTQILLMGQSAGAHLAAMLLLEHSLLEAKHLAKAGKDEADNWSVKDLKGFLGISGPYHLQKLGPHLASRGLYPGIMNHMTGGDLLGCSPEALLQQDDWKALGDKAVDLLPRIHLFHGDQDKAVPVWSSVHFAGALKDAGAKKAVLDVRKGMTHTYPVVEGPMKRHDPQVEIILPMLLGPGAEKRLETTPKLPPMANPRIIDDTETPVWFKDPDKFSPWTWRKQHNYFLDRGAKFMMVYKTPTIVSTDLFDLEKYGCFQVRGFQDTEGITSYVSHVVRSAVGMQKEHIKKWWIHPRIEFNSPVSRIGVRLQDLTTGELRWDAIYDLGKAAWKSRQATEESTCPEDGWHLCEDEEPVGGEHPFFAPDWCPGPNDGMSHKYLLTVSNLSSRDSPEQPLVGEMLFTQYGVNQLDNTYSFEMHAPLSLTDQAYFTAVKGAREAAATARMTGRVGGPEGLATQVDRGKVPHKMDKLKELQKFEPPKDVTSAPEMAKSKLDKSPYSKMLDNKDFAKTLA</sequence>
<keyword evidence="6" id="KW-1185">Reference proteome</keyword>
<dbReference type="Gene3D" id="3.40.50.1820">
    <property type="entry name" value="alpha/beta hydrolase"/>
    <property type="match status" value="1"/>
</dbReference>
<keyword evidence="3" id="KW-0472">Membrane</keyword>
<evidence type="ECO:0000259" key="4">
    <source>
        <dbReference type="Pfam" id="PF20434"/>
    </source>
</evidence>
<evidence type="ECO:0000313" key="5">
    <source>
        <dbReference type="EMBL" id="OLP97512.1"/>
    </source>
</evidence>